<dbReference type="RefSeq" id="WP_036155064.1">
    <property type="nucleotide sequence ID" value="NZ_AVCX01000005.1"/>
</dbReference>
<dbReference type="eggNOG" id="COG2318">
    <property type="taxonomic scope" value="Bacteria"/>
</dbReference>
<evidence type="ECO:0000313" key="2">
    <source>
        <dbReference type="EMBL" id="KGR84404.1"/>
    </source>
</evidence>
<dbReference type="EMBL" id="JPVP01000056">
    <property type="protein sequence ID" value="KGR84404.1"/>
    <property type="molecule type" value="Genomic_DNA"/>
</dbReference>
<dbReference type="InterPro" id="IPR034660">
    <property type="entry name" value="DinB/YfiT-like"/>
</dbReference>
<feature type="domain" description="DinB-like" evidence="1">
    <location>
        <begin position="17"/>
        <end position="139"/>
    </location>
</feature>
<evidence type="ECO:0000259" key="1">
    <source>
        <dbReference type="Pfam" id="PF12867"/>
    </source>
</evidence>
<keyword evidence="3" id="KW-1185">Reference proteome</keyword>
<dbReference type="InterPro" id="IPR024775">
    <property type="entry name" value="DinB-like"/>
</dbReference>
<reference evidence="2 3" key="1">
    <citation type="submission" date="2014-02" db="EMBL/GenBank/DDBJ databases">
        <title>Draft genome sequence of Lysinibacillus odysseyi NBRC 100172.</title>
        <authorList>
            <person name="Zhang F."/>
            <person name="Wang G."/>
            <person name="Zhang L."/>
        </authorList>
    </citation>
    <scope>NUCLEOTIDE SEQUENCE [LARGE SCALE GENOMIC DNA]</scope>
    <source>
        <strain evidence="2 3">NBRC 100172</strain>
    </source>
</reference>
<dbReference type="Pfam" id="PF12867">
    <property type="entry name" value="DinB_2"/>
    <property type="match status" value="1"/>
</dbReference>
<dbReference type="Proteomes" id="UP000030437">
    <property type="component" value="Unassembled WGS sequence"/>
</dbReference>
<dbReference type="SUPFAM" id="SSF109854">
    <property type="entry name" value="DinB/YfiT-like putative metalloenzymes"/>
    <property type="match status" value="1"/>
</dbReference>
<name>A0A0A3II73_9BACI</name>
<dbReference type="OrthoDB" id="2427314at2"/>
<dbReference type="Gene3D" id="1.20.120.450">
    <property type="entry name" value="dinb family like domain"/>
    <property type="match status" value="1"/>
</dbReference>
<protein>
    <recommendedName>
        <fullName evidence="1">DinB-like domain-containing protein</fullName>
    </recommendedName>
</protein>
<comment type="caution">
    <text evidence="2">The sequence shown here is derived from an EMBL/GenBank/DDBJ whole genome shotgun (WGS) entry which is preliminary data.</text>
</comment>
<evidence type="ECO:0000313" key="3">
    <source>
        <dbReference type="Proteomes" id="UP000030437"/>
    </source>
</evidence>
<organism evidence="2 3">
    <name type="scientific">Lysinibacillus odysseyi 34hs-1 = NBRC 100172</name>
    <dbReference type="NCBI Taxonomy" id="1220589"/>
    <lineage>
        <taxon>Bacteria</taxon>
        <taxon>Bacillati</taxon>
        <taxon>Bacillota</taxon>
        <taxon>Bacilli</taxon>
        <taxon>Bacillales</taxon>
        <taxon>Bacillaceae</taxon>
        <taxon>Lysinibacillus</taxon>
    </lineage>
</organism>
<gene>
    <name evidence="2" type="ORF">CD32_12495</name>
</gene>
<proteinExistence type="predicted"/>
<accession>A0A0A3II73</accession>
<sequence length="157" mass="18029">MNVYCKGVIKEMDLAVDSIIKLIETLSEEDMDIKPTEGKWSIGELLSHISVICKADFLIGMGASEEELDRFYIEAEPNINKTAIINALISNYSYLKEGIGLLHEEELLRETTSFFGITHSRYEWLLDTQAHLFHHRGQLHSLIVHVLKREPNVQLFE</sequence>
<dbReference type="AlphaFoldDB" id="A0A0A3II73"/>